<dbReference type="InterPro" id="IPR020607">
    <property type="entry name" value="Primase_DnaG_arc"/>
</dbReference>
<dbReference type="GO" id="GO:1990077">
    <property type="term" value="C:primosome complex"/>
    <property type="evidence" value="ECO:0007669"/>
    <property type="project" value="UniProtKB-KW"/>
</dbReference>
<keyword evidence="5 9" id="KW-0235">DNA replication</keyword>
<evidence type="ECO:0000256" key="2">
    <source>
        <dbReference type="ARBA" id="ARBA00022515"/>
    </source>
</evidence>
<dbReference type="GO" id="GO:0005737">
    <property type="term" value="C:cytoplasm"/>
    <property type="evidence" value="ECO:0007669"/>
    <property type="project" value="TreeGrafter"/>
</dbReference>
<dbReference type="AlphaFoldDB" id="A0A1N7CV89"/>
<dbReference type="PROSITE" id="PS50880">
    <property type="entry name" value="TOPRIM"/>
    <property type="match status" value="1"/>
</dbReference>
<reference evidence="13" key="1">
    <citation type="submission" date="2017-01" db="EMBL/GenBank/DDBJ databases">
        <authorList>
            <person name="Varghese N."/>
            <person name="Submissions S."/>
        </authorList>
    </citation>
    <scope>NUCLEOTIDE SEQUENCE [LARGE SCALE GENOMIC DNA]</scope>
    <source>
        <strain evidence="13">type strain: HArc-</strain>
    </source>
</reference>
<feature type="region of interest" description="Disordered" evidence="10">
    <location>
        <begin position="276"/>
        <end position="363"/>
    </location>
</feature>
<dbReference type="GO" id="GO:0000428">
    <property type="term" value="C:DNA-directed RNA polymerase complex"/>
    <property type="evidence" value="ECO:0007669"/>
    <property type="project" value="UniProtKB-KW"/>
</dbReference>
<dbReference type="Gene3D" id="3.40.1360.10">
    <property type="match status" value="1"/>
</dbReference>
<dbReference type="InterPro" id="IPR034154">
    <property type="entry name" value="TOPRIM_DnaG/twinkle"/>
</dbReference>
<dbReference type="Proteomes" id="UP000185936">
    <property type="component" value="Unassembled WGS sequence"/>
</dbReference>
<sequence length="464" mass="49542">MEDTSKYLIHADVTADGVVERSDVVGAIFGQTEGLLGDELDLRDLRQSQKVGRIDVEITSTGGQSHGHLTIATGLDKVETATLAASLETISRVGPCRADLEVTEIEDVRAAKRKAVVERAKELLRTGFDDSVMSSEEILAEVRQHVRVEDITEYEGLPAGPRVTDSDAIIVVEGRSDVLTLLKYGVKNAIAVEGTNVPDAVAELTRHRTVTAFLDGDRGGDLILEELSQVGDIDYVAFAPSGTSVEDLDHHQLFGALRNKVPYETISELNEPREAVAATDGSATPAPEASDIDPNDADKPPDSTAETDTASPVPPSPDVSVTDCAGVEDGTNGNATTTTQPPTTSSDQTAAETTSAESTDPKTVYDHATELIRGQTGRVRALDADGTRLDEADANDAYDVLESLETAPKTIILDEILEQQLLDLAADRGVERIIARSLGQFTKRPTAVRIHAIDDIAEDAPETE</sequence>
<evidence type="ECO:0000256" key="8">
    <source>
        <dbReference type="ARBA" id="ARBA00023163"/>
    </source>
</evidence>
<dbReference type="PANTHER" id="PTHR30313">
    <property type="entry name" value="DNA PRIMASE"/>
    <property type="match status" value="1"/>
</dbReference>
<dbReference type="OrthoDB" id="8643at2157"/>
<feature type="domain" description="Toprim" evidence="11">
    <location>
        <begin position="167"/>
        <end position="241"/>
    </location>
</feature>
<dbReference type="GO" id="GO:0003899">
    <property type="term" value="F:DNA-directed RNA polymerase activity"/>
    <property type="evidence" value="ECO:0007669"/>
    <property type="project" value="UniProtKB-UniRule"/>
</dbReference>
<dbReference type="GO" id="GO:0000178">
    <property type="term" value="C:exosome (RNase complex)"/>
    <property type="evidence" value="ECO:0007669"/>
    <property type="project" value="InterPro"/>
</dbReference>
<accession>A0A1N7CV89</accession>
<evidence type="ECO:0000313" key="12">
    <source>
        <dbReference type="EMBL" id="SIR67450.1"/>
    </source>
</evidence>
<keyword evidence="1 9" id="KW-0240">DNA-directed RNA polymerase</keyword>
<evidence type="ECO:0000256" key="7">
    <source>
        <dbReference type="ARBA" id="ARBA00022842"/>
    </source>
</evidence>
<protein>
    <recommendedName>
        <fullName evidence="9">DNA primase DnaG</fullName>
        <ecNumber evidence="9">2.7.7.101</ecNumber>
    </recommendedName>
</protein>
<name>A0A1N7CV89_9EURY</name>
<dbReference type="NCBIfam" id="NF003108">
    <property type="entry name" value="PRK04031.1-1"/>
    <property type="match status" value="1"/>
</dbReference>
<dbReference type="PANTHER" id="PTHR30313:SF2">
    <property type="entry name" value="DNA PRIMASE"/>
    <property type="match status" value="1"/>
</dbReference>
<comment type="similarity">
    <text evidence="9">Belongs to the archaeal DnaG primase family.</text>
</comment>
<keyword evidence="8 9" id="KW-0804">Transcription</keyword>
<dbReference type="SMART" id="SM00493">
    <property type="entry name" value="TOPRIM"/>
    <property type="match status" value="1"/>
</dbReference>
<dbReference type="GO" id="GO:0008143">
    <property type="term" value="F:poly(A) binding"/>
    <property type="evidence" value="ECO:0007669"/>
    <property type="project" value="InterPro"/>
</dbReference>
<evidence type="ECO:0000256" key="1">
    <source>
        <dbReference type="ARBA" id="ARBA00022478"/>
    </source>
</evidence>
<dbReference type="InterPro" id="IPR006171">
    <property type="entry name" value="TOPRIM_dom"/>
</dbReference>
<evidence type="ECO:0000256" key="5">
    <source>
        <dbReference type="ARBA" id="ARBA00022705"/>
    </source>
</evidence>
<comment type="catalytic activity">
    <reaction evidence="9">
        <text>ssDNA + n NTP = ssDNA/pppN(pN)n-1 hybrid + (n-1) diphosphate.</text>
        <dbReference type="EC" id="2.7.7.101"/>
    </reaction>
</comment>
<evidence type="ECO:0000259" key="11">
    <source>
        <dbReference type="PROSITE" id="PS50880"/>
    </source>
</evidence>
<comment type="subunit">
    <text evidence="9">Forms a ternary complex with MCM helicase and DNA.</text>
</comment>
<dbReference type="SUPFAM" id="SSF56731">
    <property type="entry name" value="DNA primase core"/>
    <property type="match status" value="1"/>
</dbReference>
<keyword evidence="3 9" id="KW-0808">Transferase</keyword>
<evidence type="ECO:0000256" key="10">
    <source>
        <dbReference type="SAM" id="MobiDB-lite"/>
    </source>
</evidence>
<gene>
    <name evidence="9" type="primary">dnaG</name>
    <name evidence="12" type="ORF">SAMN05421752_101598</name>
</gene>
<comment type="function">
    <text evidence="9">RNA polymerase that catalyzes the synthesis of short RNA molecules used as primers for DNA polymerase during DNA replication.</text>
</comment>
<evidence type="ECO:0000313" key="13">
    <source>
        <dbReference type="Proteomes" id="UP000185936"/>
    </source>
</evidence>
<dbReference type="InterPro" id="IPR050219">
    <property type="entry name" value="DnaG_primase"/>
</dbReference>
<evidence type="ECO:0000256" key="3">
    <source>
        <dbReference type="ARBA" id="ARBA00022679"/>
    </source>
</evidence>
<dbReference type="EMBL" id="FTNR01000001">
    <property type="protein sequence ID" value="SIR67450.1"/>
    <property type="molecule type" value="Genomic_DNA"/>
</dbReference>
<dbReference type="EC" id="2.7.7.101" evidence="9"/>
<dbReference type="GO" id="GO:0046872">
    <property type="term" value="F:metal ion binding"/>
    <property type="evidence" value="ECO:0007669"/>
    <property type="project" value="UniProtKB-KW"/>
</dbReference>
<dbReference type="GO" id="GO:0006269">
    <property type="term" value="P:DNA replication, synthesis of primer"/>
    <property type="evidence" value="ECO:0007669"/>
    <property type="project" value="UniProtKB-UniRule"/>
</dbReference>
<organism evidence="12 13">
    <name type="scientific">Natronorubrum thiooxidans</name>
    <dbReference type="NCBI Taxonomy" id="308853"/>
    <lineage>
        <taxon>Archaea</taxon>
        <taxon>Methanobacteriati</taxon>
        <taxon>Methanobacteriota</taxon>
        <taxon>Stenosarchaea group</taxon>
        <taxon>Halobacteria</taxon>
        <taxon>Halobacteriales</taxon>
        <taxon>Natrialbaceae</taxon>
        <taxon>Natronorubrum</taxon>
    </lineage>
</organism>
<dbReference type="RefSeq" id="WP_076607662.1">
    <property type="nucleotide sequence ID" value="NZ_FTNR01000001.1"/>
</dbReference>
<keyword evidence="6" id="KW-0479">Metal-binding</keyword>
<dbReference type="Pfam" id="PF13662">
    <property type="entry name" value="Toprim_4"/>
    <property type="match status" value="1"/>
</dbReference>
<dbReference type="HAMAP" id="MF_00007">
    <property type="entry name" value="DNA_primase_DnaG_arc"/>
    <property type="match status" value="1"/>
</dbReference>
<keyword evidence="7" id="KW-0460">Magnesium</keyword>
<keyword evidence="2 9" id="KW-0639">Primosome</keyword>
<dbReference type="CDD" id="cd01029">
    <property type="entry name" value="TOPRIM_primases"/>
    <property type="match status" value="1"/>
</dbReference>
<evidence type="ECO:0000256" key="4">
    <source>
        <dbReference type="ARBA" id="ARBA00022695"/>
    </source>
</evidence>
<evidence type="ECO:0000256" key="6">
    <source>
        <dbReference type="ARBA" id="ARBA00022723"/>
    </source>
</evidence>
<feature type="compositionally biased region" description="Low complexity" evidence="10">
    <location>
        <begin position="318"/>
        <end position="358"/>
    </location>
</feature>
<keyword evidence="4 9" id="KW-0548">Nucleotidyltransferase</keyword>
<keyword evidence="13" id="KW-1185">Reference proteome</keyword>
<proteinExistence type="inferred from homology"/>
<dbReference type="STRING" id="308853.SAMN05421752_101598"/>
<evidence type="ECO:0000256" key="9">
    <source>
        <dbReference type="HAMAP-Rule" id="MF_00007"/>
    </source>
</evidence>